<organism evidence="2 3">
    <name type="scientific">Leeuwenhoekiella marinoflava</name>
    <dbReference type="NCBI Taxonomy" id="988"/>
    <lineage>
        <taxon>Bacteria</taxon>
        <taxon>Pseudomonadati</taxon>
        <taxon>Bacteroidota</taxon>
        <taxon>Flavobacteriia</taxon>
        <taxon>Flavobacteriales</taxon>
        <taxon>Flavobacteriaceae</taxon>
        <taxon>Leeuwenhoekiella</taxon>
    </lineage>
</organism>
<evidence type="ECO:0000256" key="1">
    <source>
        <dbReference type="SAM" id="SignalP"/>
    </source>
</evidence>
<dbReference type="EMBL" id="QOVL01000002">
    <property type="protein sequence ID" value="RXG32650.1"/>
    <property type="molecule type" value="Genomic_DNA"/>
</dbReference>
<gene>
    <name evidence="2" type="ORF">DSL99_426</name>
</gene>
<reference evidence="2 3" key="1">
    <citation type="submission" date="2018-07" db="EMBL/GenBank/DDBJ databases">
        <title>Leeuwenhoekiella genomics.</title>
        <authorList>
            <person name="Tahon G."/>
            <person name="Willems A."/>
        </authorList>
    </citation>
    <scope>NUCLEOTIDE SEQUENCE [LARGE SCALE GENOMIC DNA]</scope>
    <source>
        <strain evidence="2 3">LMG 1345</strain>
    </source>
</reference>
<comment type="caution">
    <text evidence="2">The sequence shown here is derived from an EMBL/GenBank/DDBJ whole genome shotgun (WGS) entry which is preliminary data.</text>
</comment>
<dbReference type="Proteomes" id="UP000290608">
    <property type="component" value="Unassembled WGS sequence"/>
</dbReference>
<name>A0A4Q0PPX1_9FLAO</name>
<feature type="signal peptide" evidence="1">
    <location>
        <begin position="1"/>
        <end position="20"/>
    </location>
</feature>
<keyword evidence="1" id="KW-0732">Signal</keyword>
<dbReference type="RefSeq" id="WP_073096487.1">
    <property type="nucleotide sequence ID" value="NZ_QOVL01000002.1"/>
</dbReference>
<feature type="chain" id="PRO_5020394854" evidence="1">
    <location>
        <begin position="21"/>
        <end position="252"/>
    </location>
</feature>
<proteinExistence type="predicted"/>
<dbReference type="AlphaFoldDB" id="A0A4Q0PPX1"/>
<evidence type="ECO:0000313" key="2">
    <source>
        <dbReference type="EMBL" id="RXG32650.1"/>
    </source>
</evidence>
<evidence type="ECO:0000313" key="3">
    <source>
        <dbReference type="Proteomes" id="UP000290608"/>
    </source>
</evidence>
<sequence>MRIQLLVLLLCCTITSQAQVGIGTTDPKNDLHIEGGLRITNTPAGVDLDASQRVLATDENGDVVTVLRDQILKGITFPEVVYSAKYGTQTPYIPFFNTCENTCTAGTILRLNLVQPKIAYQKTSAISVIDPDTSTRGNEYFQISEDGYYTFEIQTSISLIETVQYYVNFYVEINRAAGGIETDILRIYAGIPAAGAAGSVIAAPVTFKDVKYYNAGDTVFFGFQPAFASNRIANDKPTAASYGAQLTVTKFQ</sequence>
<protein>
    <submittedName>
        <fullName evidence="2">Uncharacterized protein</fullName>
    </submittedName>
</protein>
<accession>A0A4Q0PPX1</accession>